<dbReference type="InParanoid" id="A0A2J6T6X6"/>
<dbReference type="OrthoDB" id="3565365at2759"/>
<dbReference type="AlphaFoldDB" id="A0A2J6T6X6"/>
<evidence type="ECO:0000313" key="3">
    <source>
        <dbReference type="Proteomes" id="UP000235371"/>
    </source>
</evidence>
<protein>
    <submittedName>
        <fullName evidence="2">Uncharacterized protein</fullName>
    </submittedName>
</protein>
<feature type="chain" id="PRO_5014372613" evidence="1">
    <location>
        <begin position="20"/>
        <end position="377"/>
    </location>
</feature>
<sequence>MYFLHLFILVVGLALLTDAAILDAGICLSLTVSNLEPPYPQTYVFSSETYALAMEMPATSDVALTKTDSNTLTFTSVSPLASITNEDGATSSLIVPKSSTTYQVANTYTSVHATTILTQTTIHSSSNEEQSESASNIVLSLADPNIASSSIIKSSSTIASPTGHTPFATTTDQLSTQFPSSITLSLSSELKTAPPFTSQLISSTLAISIQSSTKPAALSSSSTSSSSPGSSTVLSTTTFSSISDLPSTSTSGASPSCIPQTDACNPGTSFNSGQATYNQIYYGCGYTESYNNPGNDFLVPITQQFPSTQNACTALTNCMQFSFNQAYWAIDLHLVQNVDTTTVWECVAFWDPVGSGSYFTVQNSTILVGYGYDFAGD</sequence>
<gene>
    <name evidence="2" type="ORF">K444DRAFT_630461</name>
</gene>
<keyword evidence="1" id="KW-0732">Signal</keyword>
<dbReference type="GeneID" id="36591292"/>
<keyword evidence="3" id="KW-1185">Reference proteome</keyword>
<evidence type="ECO:0000313" key="2">
    <source>
        <dbReference type="EMBL" id="PMD58779.1"/>
    </source>
</evidence>
<reference evidence="2 3" key="1">
    <citation type="submission" date="2016-04" db="EMBL/GenBank/DDBJ databases">
        <title>A degradative enzymes factory behind the ericoid mycorrhizal symbiosis.</title>
        <authorList>
            <consortium name="DOE Joint Genome Institute"/>
            <person name="Martino E."/>
            <person name="Morin E."/>
            <person name="Grelet G."/>
            <person name="Kuo A."/>
            <person name="Kohler A."/>
            <person name="Daghino S."/>
            <person name="Barry K."/>
            <person name="Choi C."/>
            <person name="Cichocki N."/>
            <person name="Clum A."/>
            <person name="Copeland A."/>
            <person name="Hainaut M."/>
            <person name="Haridas S."/>
            <person name="Labutti K."/>
            <person name="Lindquist E."/>
            <person name="Lipzen A."/>
            <person name="Khouja H.-R."/>
            <person name="Murat C."/>
            <person name="Ohm R."/>
            <person name="Olson A."/>
            <person name="Spatafora J."/>
            <person name="Veneault-Fourrey C."/>
            <person name="Henrissat B."/>
            <person name="Grigoriev I."/>
            <person name="Martin F."/>
            <person name="Perotto S."/>
        </authorList>
    </citation>
    <scope>NUCLEOTIDE SEQUENCE [LARGE SCALE GENOMIC DNA]</scope>
    <source>
        <strain evidence="2 3">E</strain>
    </source>
</reference>
<accession>A0A2J6T6X6</accession>
<organism evidence="2 3">
    <name type="scientific">Hyaloscypha bicolor E</name>
    <dbReference type="NCBI Taxonomy" id="1095630"/>
    <lineage>
        <taxon>Eukaryota</taxon>
        <taxon>Fungi</taxon>
        <taxon>Dikarya</taxon>
        <taxon>Ascomycota</taxon>
        <taxon>Pezizomycotina</taxon>
        <taxon>Leotiomycetes</taxon>
        <taxon>Helotiales</taxon>
        <taxon>Hyaloscyphaceae</taxon>
        <taxon>Hyaloscypha</taxon>
        <taxon>Hyaloscypha bicolor</taxon>
    </lineage>
</organism>
<feature type="signal peptide" evidence="1">
    <location>
        <begin position="1"/>
        <end position="19"/>
    </location>
</feature>
<proteinExistence type="predicted"/>
<dbReference type="EMBL" id="KZ613817">
    <property type="protein sequence ID" value="PMD58779.1"/>
    <property type="molecule type" value="Genomic_DNA"/>
</dbReference>
<evidence type="ECO:0000256" key="1">
    <source>
        <dbReference type="SAM" id="SignalP"/>
    </source>
</evidence>
<name>A0A2J6T6X6_9HELO</name>
<dbReference type="Proteomes" id="UP000235371">
    <property type="component" value="Unassembled WGS sequence"/>
</dbReference>
<dbReference type="RefSeq" id="XP_024735683.1">
    <property type="nucleotide sequence ID" value="XM_024883215.1"/>
</dbReference>